<protein>
    <recommendedName>
        <fullName evidence="2">Beta-glucanase</fullName>
    </recommendedName>
    <alternativeName>
        <fullName evidence="7">1,3-1,4-beta-D-glucan 4-glucanohydrolase</fullName>
    </alternativeName>
    <alternativeName>
        <fullName evidence="6">Endo-beta-1,3-1,4 glucanase</fullName>
    </alternativeName>
    <alternativeName>
        <fullName evidence="5">Lichenase</fullName>
    </alternativeName>
</protein>
<dbReference type="PROSITE" id="PS01034">
    <property type="entry name" value="GH16_1"/>
    <property type="match status" value="1"/>
</dbReference>
<comment type="similarity">
    <text evidence="1">Belongs to the glycosyl hydrolase 16 family.</text>
</comment>
<dbReference type="InterPro" id="IPR008263">
    <property type="entry name" value="GH16_AS"/>
</dbReference>
<dbReference type="SUPFAM" id="SSF49899">
    <property type="entry name" value="Concanavalin A-like lectins/glucanases"/>
    <property type="match status" value="1"/>
</dbReference>
<evidence type="ECO:0000256" key="4">
    <source>
        <dbReference type="ARBA" id="ARBA00023295"/>
    </source>
</evidence>
<accession>A0A922TAP0</accession>
<evidence type="ECO:0000256" key="1">
    <source>
        <dbReference type="ARBA" id="ARBA00006865"/>
    </source>
</evidence>
<evidence type="ECO:0000256" key="7">
    <source>
        <dbReference type="ARBA" id="ARBA00031665"/>
    </source>
</evidence>
<dbReference type="EMBL" id="JOKJ01000015">
    <property type="protein sequence ID" value="KEQ06633.1"/>
    <property type="molecule type" value="Genomic_DNA"/>
</dbReference>
<dbReference type="InterPro" id="IPR013320">
    <property type="entry name" value="ConA-like_dom_sf"/>
</dbReference>
<keyword evidence="12" id="KW-1185">Reference proteome</keyword>
<evidence type="ECO:0000259" key="10">
    <source>
        <dbReference type="PROSITE" id="PS51762"/>
    </source>
</evidence>
<dbReference type="PANTHER" id="PTHR31062">
    <property type="entry name" value="XYLOGLUCAN ENDOTRANSGLUCOSYLASE/HYDROLASE PROTEIN 8-RELATED"/>
    <property type="match status" value="1"/>
</dbReference>
<dbReference type="CDD" id="cd02175">
    <property type="entry name" value="GH16_lichenase"/>
    <property type="match status" value="1"/>
</dbReference>
<evidence type="ECO:0000313" key="12">
    <source>
        <dbReference type="Proteomes" id="UP000052167"/>
    </source>
</evidence>
<organism evidence="11 12">
    <name type="scientific">Pseudorhizobium pelagicum</name>
    <dbReference type="NCBI Taxonomy" id="1509405"/>
    <lineage>
        <taxon>Bacteria</taxon>
        <taxon>Pseudomonadati</taxon>
        <taxon>Pseudomonadota</taxon>
        <taxon>Alphaproteobacteria</taxon>
        <taxon>Hyphomicrobiales</taxon>
        <taxon>Rhizobiaceae</taxon>
        <taxon>Rhizobium/Agrobacterium group</taxon>
        <taxon>Pseudorhizobium</taxon>
    </lineage>
</organism>
<dbReference type="Pfam" id="PF00722">
    <property type="entry name" value="Glyco_hydro_16"/>
    <property type="match status" value="1"/>
</dbReference>
<evidence type="ECO:0000256" key="5">
    <source>
        <dbReference type="ARBA" id="ARBA00029722"/>
    </source>
</evidence>
<feature type="active site" description="Proton donor" evidence="8">
    <location>
        <position position="143"/>
    </location>
</feature>
<keyword evidence="9" id="KW-0732">Signal</keyword>
<dbReference type="GO" id="GO:0004553">
    <property type="term" value="F:hydrolase activity, hydrolyzing O-glycosyl compounds"/>
    <property type="evidence" value="ECO:0007669"/>
    <property type="project" value="InterPro"/>
</dbReference>
<dbReference type="PRINTS" id="PR00737">
    <property type="entry name" value="GLHYDRLASE16"/>
</dbReference>
<gene>
    <name evidence="11" type="ORF">GV68_06115</name>
</gene>
<name>A0A922TAP0_9HYPH</name>
<dbReference type="GO" id="GO:0005975">
    <property type="term" value="P:carbohydrate metabolic process"/>
    <property type="evidence" value="ECO:0007669"/>
    <property type="project" value="InterPro"/>
</dbReference>
<reference evidence="11 12" key="1">
    <citation type="submission" date="2014-06" db="EMBL/GenBank/DDBJ databases">
        <title>Rhizobium pelagicum/R2-400B4.</title>
        <authorList>
            <person name="Kimes N.E."/>
            <person name="Lopez-Perez M."/>
        </authorList>
    </citation>
    <scope>NUCLEOTIDE SEQUENCE [LARGE SCALE GENOMIC DNA]</scope>
    <source>
        <strain evidence="11 12">R2-400B4</strain>
    </source>
</reference>
<dbReference type="PROSITE" id="PS51762">
    <property type="entry name" value="GH16_2"/>
    <property type="match status" value="1"/>
</dbReference>
<evidence type="ECO:0000256" key="3">
    <source>
        <dbReference type="ARBA" id="ARBA00022801"/>
    </source>
</evidence>
<feature type="active site" description="Nucleophile" evidence="8">
    <location>
        <position position="139"/>
    </location>
</feature>
<dbReference type="InterPro" id="IPR044791">
    <property type="entry name" value="Beta-glucanase/XTH"/>
</dbReference>
<keyword evidence="3" id="KW-0378">Hydrolase</keyword>
<dbReference type="Proteomes" id="UP000052167">
    <property type="component" value="Unassembled WGS sequence"/>
</dbReference>
<evidence type="ECO:0000313" key="11">
    <source>
        <dbReference type="EMBL" id="KEQ06633.1"/>
    </source>
</evidence>
<feature type="signal peptide" evidence="9">
    <location>
        <begin position="1"/>
        <end position="30"/>
    </location>
</feature>
<feature type="domain" description="GH16" evidence="10">
    <location>
        <begin position="17"/>
        <end position="253"/>
    </location>
</feature>
<keyword evidence="4" id="KW-0326">Glycosidase</keyword>
<dbReference type="AlphaFoldDB" id="A0A922TAP0"/>
<dbReference type="Gene3D" id="2.60.120.200">
    <property type="match status" value="1"/>
</dbReference>
<feature type="chain" id="PRO_5037333459" description="Beta-glucanase" evidence="9">
    <location>
        <begin position="31"/>
        <end position="265"/>
    </location>
</feature>
<dbReference type="InterPro" id="IPR008264">
    <property type="entry name" value="Beta_glucanase"/>
</dbReference>
<evidence type="ECO:0000256" key="6">
    <source>
        <dbReference type="ARBA" id="ARBA00029771"/>
    </source>
</evidence>
<comment type="caution">
    <text evidence="11">The sequence shown here is derived from an EMBL/GenBank/DDBJ whole genome shotgun (WGS) entry which is preliminary data.</text>
</comment>
<sequence>MSTRSRAPHGTLSRSLLLVSLVITPGVAMAQDGATGRSFVEEFDTLDRSFWYVSDGWSNGDHQNCTWSKQQLTLDNGTLQLEFAKAEAGERDYACAELQSRTRYGYGTYEVRMRAASGSGLNSAFFSYIGPVDKQPHDELDFEVLGKDSSQVQVNQYVSGRGGNEKMVPVAGGADKDFHDYAFIWEQQRLRYFVDGKLVHEVTDATKIPSHPQKIFVSLWGSDNLVGWLGPFSYAGPVSMAVDRIAYTAPGEDCRFPQSVLCEIE</sequence>
<evidence type="ECO:0000256" key="2">
    <source>
        <dbReference type="ARBA" id="ARBA00014569"/>
    </source>
</evidence>
<dbReference type="InterPro" id="IPR000757">
    <property type="entry name" value="Beta-glucanase-like"/>
</dbReference>
<evidence type="ECO:0000256" key="8">
    <source>
        <dbReference type="PIRSR" id="PIRSR608264-1"/>
    </source>
</evidence>
<proteinExistence type="inferred from homology"/>
<evidence type="ECO:0000256" key="9">
    <source>
        <dbReference type="SAM" id="SignalP"/>
    </source>
</evidence>